<sequence>MREETNNAYRFIRAYNELDHFMDLKLNRDSRYNSYYQRIIELSKRDSTFRKHKLILHSFGELRNAIVHDFGRDNMEIIAEPHLKQVELFERILREVMDPPKALDTIAVRFKNLYTASMEAPVREVMTNMTREGFSYVPVMEEGRMIGVFSDETIFQYVRQEGFVDIRKEFRLKDLASYLTVEAHEKETFQFASRKESVADLEERLVNTSKGEKRLEVVFLTENGRPEEKLLGMVTVWDLAKGSFQESEEESSRK</sequence>
<keyword evidence="1" id="KW-0129">CBS domain</keyword>
<dbReference type="Gene3D" id="3.10.580.10">
    <property type="entry name" value="CBS-domain"/>
    <property type="match status" value="1"/>
</dbReference>
<dbReference type="EMBL" id="FNDZ01000002">
    <property type="protein sequence ID" value="SDI41466.1"/>
    <property type="molecule type" value="Genomic_DNA"/>
</dbReference>
<dbReference type="AlphaFoldDB" id="A0A1G8KDD2"/>
<dbReference type="InterPro" id="IPR000644">
    <property type="entry name" value="CBS_dom"/>
</dbReference>
<gene>
    <name evidence="3" type="ORF">SAMN05421804_102282</name>
</gene>
<proteinExistence type="predicted"/>
<organism evidence="3 4">
    <name type="scientific">Proteiniclasticum ruminis</name>
    <dbReference type="NCBI Taxonomy" id="398199"/>
    <lineage>
        <taxon>Bacteria</taxon>
        <taxon>Bacillati</taxon>
        <taxon>Bacillota</taxon>
        <taxon>Clostridia</taxon>
        <taxon>Eubacteriales</taxon>
        <taxon>Clostridiaceae</taxon>
        <taxon>Proteiniclasticum</taxon>
    </lineage>
</organism>
<dbReference type="Proteomes" id="UP000183255">
    <property type="component" value="Unassembled WGS sequence"/>
</dbReference>
<dbReference type="RefSeq" id="WP_031577828.1">
    <property type="nucleotide sequence ID" value="NZ_FNDZ01000002.1"/>
</dbReference>
<dbReference type="SUPFAM" id="SSF54631">
    <property type="entry name" value="CBS-domain pair"/>
    <property type="match status" value="1"/>
</dbReference>
<dbReference type="Pfam" id="PF00571">
    <property type="entry name" value="CBS"/>
    <property type="match status" value="1"/>
</dbReference>
<protein>
    <submittedName>
        <fullName evidence="3">CBS domain-containing protein</fullName>
    </submittedName>
</protein>
<dbReference type="InterPro" id="IPR046342">
    <property type="entry name" value="CBS_dom_sf"/>
</dbReference>
<evidence type="ECO:0000256" key="1">
    <source>
        <dbReference type="PROSITE-ProRule" id="PRU00703"/>
    </source>
</evidence>
<evidence type="ECO:0000313" key="4">
    <source>
        <dbReference type="Proteomes" id="UP000183255"/>
    </source>
</evidence>
<evidence type="ECO:0000313" key="3">
    <source>
        <dbReference type="EMBL" id="SDI41466.1"/>
    </source>
</evidence>
<dbReference type="PROSITE" id="PS51371">
    <property type="entry name" value="CBS"/>
    <property type="match status" value="1"/>
</dbReference>
<dbReference type="SMART" id="SM00116">
    <property type="entry name" value="CBS"/>
    <property type="match status" value="1"/>
</dbReference>
<name>A0A1G8KDD2_9CLOT</name>
<reference evidence="3 4" key="1">
    <citation type="submission" date="2016-10" db="EMBL/GenBank/DDBJ databases">
        <authorList>
            <person name="de Groot N.N."/>
        </authorList>
    </citation>
    <scope>NUCLEOTIDE SEQUENCE [LARGE SCALE GENOMIC DNA]</scope>
    <source>
        <strain evidence="3 4">CGMCC 1.5058</strain>
    </source>
</reference>
<evidence type="ECO:0000259" key="2">
    <source>
        <dbReference type="PROSITE" id="PS51371"/>
    </source>
</evidence>
<feature type="domain" description="CBS" evidence="2">
    <location>
        <begin position="107"/>
        <end position="166"/>
    </location>
</feature>
<accession>A0A1G8KDD2</accession>